<accession>A0ABT7E0M8</accession>
<evidence type="ECO:0000313" key="2">
    <source>
        <dbReference type="EMBL" id="MDK2125867.1"/>
    </source>
</evidence>
<evidence type="ECO:0008006" key="4">
    <source>
        <dbReference type="Google" id="ProtNLM"/>
    </source>
</evidence>
<proteinExistence type="predicted"/>
<dbReference type="InterPro" id="IPR036440">
    <property type="entry name" value="Peptidase_C15-like_sf"/>
</dbReference>
<sequence>MKNIPARIMNRHDAEVSALREALIRATSPSQAIQISTEHGRRLWQQSTQHNQRTEEYEDRSLYWSRLNATALMRDLPLRFEADTTFRQSLIDRFEWSSRGMDDIRFQPGYKRILITGFDPFLLDRRIDQANPSGVAAQMLDGMVVELGKQRAQIEAVIFPVRFADFDSGIVERFLAPYLQAPEVDMVVTLSMGREGFDLEHFPGRRRSAKAPDNLNITLGTSLQRPLPPRAGDHELEGPEFVEFSLPVMPMLTVQTPYLVRDNRKVLTLQGEQSPSNLDELKGQTAVEGSGGGYLSNEISYRSLLLRQQLGSNIPMGHLHTPAIQHYKRDELKKIVQQIEKILQNASQTLTPAQLKHVSPSPDKPHWYERRDK</sequence>
<reference evidence="2" key="1">
    <citation type="submission" date="2023-03" db="EMBL/GenBank/DDBJ databases">
        <title>Chitinimonas shenzhenensis gen. nov., sp. nov., a novel member of family Burkholderiaceae isolated from activated sludge collected in Shen Zhen, China.</title>
        <authorList>
            <person name="Wang X."/>
        </authorList>
    </citation>
    <scope>NUCLEOTIDE SEQUENCE</scope>
    <source>
        <strain evidence="2">DQS-5</strain>
    </source>
</reference>
<dbReference type="Proteomes" id="UP001172778">
    <property type="component" value="Unassembled WGS sequence"/>
</dbReference>
<organism evidence="2 3">
    <name type="scientific">Parachitinimonas caeni</name>
    <dbReference type="NCBI Taxonomy" id="3031301"/>
    <lineage>
        <taxon>Bacteria</taxon>
        <taxon>Pseudomonadati</taxon>
        <taxon>Pseudomonadota</taxon>
        <taxon>Betaproteobacteria</taxon>
        <taxon>Neisseriales</taxon>
        <taxon>Chitinibacteraceae</taxon>
        <taxon>Parachitinimonas</taxon>
    </lineage>
</organism>
<evidence type="ECO:0000256" key="1">
    <source>
        <dbReference type="SAM" id="MobiDB-lite"/>
    </source>
</evidence>
<evidence type="ECO:0000313" key="3">
    <source>
        <dbReference type="Proteomes" id="UP001172778"/>
    </source>
</evidence>
<comment type="caution">
    <text evidence="2">The sequence shown here is derived from an EMBL/GenBank/DDBJ whole genome shotgun (WGS) entry which is preliminary data.</text>
</comment>
<keyword evidence="3" id="KW-1185">Reference proteome</keyword>
<feature type="region of interest" description="Disordered" evidence="1">
    <location>
        <begin position="353"/>
        <end position="373"/>
    </location>
</feature>
<gene>
    <name evidence="2" type="ORF">PZA18_17575</name>
</gene>
<dbReference type="Gene3D" id="3.40.630.20">
    <property type="entry name" value="Peptidase C15, pyroglutamyl peptidase I-like"/>
    <property type="match status" value="1"/>
</dbReference>
<feature type="compositionally biased region" description="Basic and acidic residues" evidence="1">
    <location>
        <begin position="363"/>
        <end position="373"/>
    </location>
</feature>
<dbReference type="SUPFAM" id="SSF53182">
    <property type="entry name" value="Pyrrolidone carboxyl peptidase (pyroglutamate aminopeptidase)"/>
    <property type="match status" value="1"/>
</dbReference>
<dbReference type="EMBL" id="JARRAF010000025">
    <property type="protein sequence ID" value="MDK2125867.1"/>
    <property type="molecule type" value="Genomic_DNA"/>
</dbReference>
<protein>
    <recommendedName>
        <fullName evidence="4">Pyrrolidone-carboxylate peptidase</fullName>
    </recommendedName>
</protein>
<name>A0ABT7E0M8_9NEIS</name>